<feature type="compositionally biased region" description="Basic and acidic residues" evidence="1">
    <location>
        <begin position="58"/>
        <end position="69"/>
    </location>
</feature>
<feature type="compositionally biased region" description="Gly residues" evidence="1">
    <location>
        <begin position="26"/>
        <end position="36"/>
    </location>
</feature>
<feature type="compositionally biased region" description="Basic and acidic residues" evidence="1">
    <location>
        <begin position="141"/>
        <end position="156"/>
    </location>
</feature>
<protein>
    <submittedName>
        <fullName evidence="2">Uncharacterized protein</fullName>
    </submittedName>
</protein>
<dbReference type="AlphaFoldDB" id="A0A7X6HXQ3"/>
<comment type="caution">
    <text evidence="2">The sequence shown here is derived from an EMBL/GenBank/DDBJ whole genome shotgun (WGS) entry which is preliminary data.</text>
</comment>
<gene>
    <name evidence="2" type="ORF">HCN56_04190</name>
</gene>
<organism evidence="2 3">
    <name type="scientific">Streptomyces lonarensis</name>
    <dbReference type="NCBI Taxonomy" id="700599"/>
    <lineage>
        <taxon>Bacteria</taxon>
        <taxon>Bacillati</taxon>
        <taxon>Actinomycetota</taxon>
        <taxon>Actinomycetes</taxon>
        <taxon>Kitasatosporales</taxon>
        <taxon>Streptomycetaceae</taxon>
        <taxon>Streptomyces</taxon>
    </lineage>
</organism>
<evidence type="ECO:0000313" key="3">
    <source>
        <dbReference type="Proteomes" id="UP000578686"/>
    </source>
</evidence>
<proteinExistence type="predicted"/>
<dbReference type="EMBL" id="JAAVJD010000015">
    <property type="protein sequence ID" value="NJQ04801.1"/>
    <property type="molecule type" value="Genomic_DNA"/>
</dbReference>
<dbReference type="Proteomes" id="UP000578686">
    <property type="component" value="Unassembled WGS sequence"/>
</dbReference>
<feature type="compositionally biased region" description="Basic and acidic residues" evidence="1">
    <location>
        <begin position="1"/>
        <end position="20"/>
    </location>
</feature>
<evidence type="ECO:0000313" key="2">
    <source>
        <dbReference type="EMBL" id="NJQ04801.1"/>
    </source>
</evidence>
<sequence length="163" mass="16246">MLDRHGGEDLDLAALHRAEPPQRPAGDGGEQRGAGAAGRRRAVPAHQRLAAGQLGGELHGRGAVVHDDDPAGVGTGQQQLRPARERVADDQPVGGAQPPGQGGPGAGAGRSADLAPQQLVALVAGEAGHPQQLAPGGGVAGREHDDGQLAGGERRVGGARCRG</sequence>
<feature type="region of interest" description="Disordered" evidence="1">
    <location>
        <begin position="1"/>
        <end position="163"/>
    </location>
</feature>
<reference evidence="2 3" key="1">
    <citation type="submission" date="2020-03" db="EMBL/GenBank/DDBJ databases">
        <title>Draft genome of Streptomyces sp. ventii, isolated from the Axial Seamount in the Pacific Ocean, and resequencing of the two type strains Streptomyces lonarensis strain NCL 716 and Streptomyces bohaiensis strain 11A07.</title>
        <authorList>
            <person name="Loughran R.M."/>
            <person name="Pfannmuller K.M."/>
            <person name="Wasson B.J."/>
            <person name="Deadmond M.C."/>
            <person name="Paddock B.E."/>
            <person name="Koyack M.J."/>
            <person name="Gallegos D.A."/>
            <person name="Mitchell E.A."/>
            <person name="Ushijima B."/>
            <person name="Saw J.H."/>
            <person name="Mcphail K.L."/>
            <person name="Videau P."/>
        </authorList>
    </citation>
    <scope>NUCLEOTIDE SEQUENCE [LARGE SCALE GENOMIC DNA]</scope>
    <source>
        <strain evidence="2 3">NCL716</strain>
    </source>
</reference>
<keyword evidence="3" id="KW-1185">Reference proteome</keyword>
<accession>A0A7X6HXQ3</accession>
<name>A0A7X6HXQ3_9ACTN</name>
<feature type="non-terminal residue" evidence="2">
    <location>
        <position position="163"/>
    </location>
</feature>
<evidence type="ECO:0000256" key="1">
    <source>
        <dbReference type="SAM" id="MobiDB-lite"/>
    </source>
</evidence>